<accession>A0A395NQE8</accession>
<dbReference type="Pfam" id="PF04488">
    <property type="entry name" value="Gly_transf_sug"/>
    <property type="match status" value="1"/>
</dbReference>
<dbReference type="EMBL" id="PXOA01000224">
    <property type="protein sequence ID" value="RFU78228.1"/>
    <property type="molecule type" value="Genomic_DNA"/>
</dbReference>
<dbReference type="PANTHER" id="PTHR46830:SF2">
    <property type="entry name" value="ALPHA-1,4-N-ACETYLGLUCOSAMINYLTRANSFERASE"/>
    <property type="match status" value="1"/>
</dbReference>
<keyword evidence="2" id="KW-1133">Transmembrane helix</keyword>
<sequence length="366" mass="42252">MLLRIPFNVLLPYLFALSIILHIYSRFSYPVSTPSSLILNTQANDQVRIPNIVHFVYVVNDPLSDLHFEFKHYLSIYSVHHYWQPHVIYLHTNAHPDVLERCRSGSLGKWSKLLVDLPNIQFINATIPTHAGNGKEIQGMEHKSDFVRVKAVHEYGGVYIDFDVYPLRDIAILRESGFRAIAGRQDEGQINSGTFMSVKHGKVIKLWMEGMHQAYTGGWTTHSNEVITKIGERLVSEPGEMLIMEREAFAPGGWWSKDANMLFAAHSDVQSNLNDREQGDDLPSYKESINDRWEHPEAFPSWARDWSKTYLLHAFNPFRFSKKIDGFEHITPRYVLERKSNFARAVYPVAKHLYDRGMLNIDDSHL</sequence>
<dbReference type="STRING" id="490622.A0A395NQE8"/>
<feature type="transmembrane region" description="Helical" evidence="2">
    <location>
        <begin position="7"/>
        <end position="25"/>
    </location>
</feature>
<protein>
    <submittedName>
        <fullName evidence="3">Glycosyl transferase</fullName>
    </submittedName>
</protein>
<dbReference type="OrthoDB" id="409543at2759"/>
<gene>
    <name evidence="3" type="ORF">TARUN_3985</name>
</gene>
<comment type="caution">
    <text evidence="3">The sequence shown here is derived from an EMBL/GenBank/DDBJ whole genome shotgun (WGS) entry which is preliminary data.</text>
</comment>
<organism evidence="3 4">
    <name type="scientific">Trichoderma arundinaceum</name>
    <dbReference type="NCBI Taxonomy" id="490622"/>
    <lineage>
        <taxon>Eukaryota</taxon>
        <taxon>Fungi</taxon>
        <taxon>Dikarya</taxon>
        <taxon>Ascomycota</taxon>
        <taxon>Pezizomycotina</taxon>
        <taxon>Sordariomycetes</taxon>
        <taxon>Hypocreomycetidae</taxon>
        <taxon>Hypocreales</taxon>
        <taxon>Hypocreaceae</taxon>
        <taxon>Trichoderma</taxon>
    </lineage>
</organism>
<evidence type="ECO:0000313" key="4">
    <source>
        <dbReference type="Proteomes" id="UP000266272"/>
    </source>
</evidence>
<comment type="similarity">
    <text evidence="1">Belongs to the glycosyltransferase 32 family.</text>
</comment>
<keyword evidence="2" id="KW-0472">Membrane</keyword>
<dbReference type="InterPro" id="IPR029044">
    <property type="entry name" value="Nucleotide-diphossugar_trans"/>
</dbReference>
<dbReference type="Proteomes" id="UP000266272">
    <property type="component" value="Unassembled WGS sequence"/>
</dbReference>
<dbReference type="InterPro" id="IPR007577">
    <property type="entry name" value="GlycoTrfase_DXD_sugar-bd_CS"/>
</dbReference>
<dbReference type="GO" id="GO:1901135">
    <property type="term" value="P:carbohydrate derivative metabolic process"/>
    <property type="evidence" value="ECO:0007669"/>
    <property type="project" value="UniProtKB-ARBA"/>
</dbReference>
<dbReference type="SUPFAM" id="SSF53448">
    <property type="entry name" value="Nucleotide-diphospho-sugar transferases"/>
    <property type="match status" value="1"/>
</dbReference>
<proteinExistence type="inferred from homology"/>
<keyword evidence="2" id="KW-0812">Transmembrane</keyword>
<dbReference type="GO" id="GO:0016740">
    <property type="term" value="F:transferase activity"/>
    <property type="evidence" value="ECO:0007669"/>
    <property type="project" value="UniProtKB-KW"/>
</dbReference>
<dbReference type="Gene3D" id="3.90.550.20">
    <property type="match status" value="1"/>
</dbReference>
<evidence type="ECO:0000256" key="1">
    <source>
        <dbReference type="ARBA" id="ARBA00009003"/>
    </source>
</evidence>
<evidence type="ECO:0000256" key="2">
    <source>
        <dbReference type="SAM" id="Phobius"/>
    </source>
</evidence>
<dbReference type="PANTHER" id="PTHR46830">
    <property type="entry name" value="TRANSFERASE, PUTATIVE-RELATED"/>
    <property type="match status" value="1"/>
</dbReference>
<keyword evidence="3" id="KW-0808">Transferase</keyword>
<name>A0A395NQE8_TRIAR</name>
<dbReference type="AlphaFoldDB" id="A0A395NQE8"/>
<evidence type="ECO:0000313" key="3">
    <source>
        <dbReference type="EMBL" id="RFU78228.1"/>
    </source>
</evidence>
<reference evidence="3 4" key="1">
    <citation type="journal article" date="2018" name="PLoS Pathog.">
        <title>Evolution of structural diversity of trichothecenes, a family of toxins produced by plant pathogenic and entomopathogenic fungi.</title>
        <authorList>
            <person name="Proctor R.H."/>
            <person name="McCormick S.P."/>
            <person name="Kim H.S."/>
            <person name="Cardoza R.E."/>
            <person name="Stanley A.M."/>
            <person name="Lindo L."/>
            <person name="Kelly A."/>
            <person name="Brown D.W."/>
            <person name="Lee T."/>
            <person name="Vaughan M.M."/>
            <person name="Alexander N.J."/>
            <person name="Busman M."/>
            <person name="Gutierrez S."/>
        </authorList>
    </citation>
    <scope>NUCLEOTIDE SEQUENCE [LARGE SCALE GENOMIC DNA]</scope>
    <source>
        <strain evidence="3 4">IBT 40837</strain>
    </source>
</reference>
<keyword evidence="4" id="KW-1185">Reference proteome</keyword>